<dbReference type="Proteomes" id="UP000076643">
    <property type="component" value="Unassembled WGS sequence"/>
</dbReference>
<feature type="domain" description="Chalcone isomerase" evidence="2">
    <location>
        <begin position="43"/>
        <end position="172"/>
    </location>
</feature>
<dbReference type="Gene3D" id="3.50.70.10">
    <property type="match status" value="1"/>
</dbReference>
<evidence type="ECO:0000259" key="2">
    <source>
        <dbReference type="Pfam" id="PF16036"/>
    </source>
</evidence>
<protein>
    <recommendedName>
        <fullName evidence="2">Chalcone isomerase domain-containing protein</fullName>
    </recommendedName>
</protein>
<name>A0A166W5L7_9GAMM</name>
<evidence type="ECO:0000313" key="4">
    <source>
        <dbReference type="Proteomes" id="UP000076643"/>
    </source>
</evidence>
<organism evidence="3 4">
    <name type="scientific">Pseudoalteromonas luteoviolacea DSM 6061</name>
    <dbReference type="NCBI Taxonomy" id="1365250"/>
    <lineage>
        <taxon>Bacteria</taxon>
        <taxon>Pseudomonadati</taxon>
        <taxon>Pseudomonadota</taxon>
        <taxon>Gammaproteobacteria</taxon>
        <taxon>Alteromonadales</taxon>
        <taxon>Pseudoalteromonadaceae</taxon>
        <taxon>Pseudoalteromonas</taxon>
    </lineage>
</organism>
<gene>
    <name evidence="3" type="ORF">N475_18115</name>
</gene>
<evidence type="ECO:0000256" key="1">
    <source>
        <dbReference type="SAM" id="SignalP"/>
    </source>
</evidence>
<accession>A0A166W5L7</accession>
<dbReference type="RefSeq" id="WP_063358027.1">
    <property type="nucleotide sequence ID" value="NZ_AQHB01000049.1"/>
</dbReference>
<feature type="signal peptide" evidence="1">
    <location>
        <begin position="1"/>
        <end position="21"/>
    </location>
</feature>
<dbReference type="AlphaFoldDB" id="A0A166W5L7"/>
<comment type="caution">
    <text evidence="3">The sequence shown here is derived from an EMBL/GenBank/DDBJ whole genome shotgun (WGS) entry which is preliminary data.</text>
</comment>
<dbReference type="EMBL" id="AUYB01000111">
    <property type="protein sequence ID" value="KZN35754.1"/>
    <property type="molecule type" value="Genomic_DNA"/>
</dbReference>
<dbReference type="InterPro" id="IPR016087">
    <property type="entry name" value="Chalcone_isomerase"/>
</dbReference>
<evidence type="ECO:0000313" key="3">
    <source>
        <dbReference type="EMBL" id="KZN35754.1"/>
    </source>
</evidence>
<proteinExistence type="predicted"/>
<keyword evidence="1" id="KW-0732">Signal</keyword>
<feature type="chain" id="PRO_5007881636" description="Chalcone isomerase domain-containing protein" evidence="1">
    <location>
        <begin position="22"/>
        <end position="175"/>
    </location>
</feature>
<dbReference type="PATRIC" id="fig|1365250.3.peg.3219"/>
<sequence>MKRLKYSAITLLMMLSSVANGAEVNPETIKNDMVQVGQTARMTYLFWDVYDISLYSPSGDYNPSRPFVLQLTYLRELSGEDIAERSLEEMQKQGFDDKQAGQKWLEQMKRIFPDVDENYTLFGYRTNTGSTKFFNAEGLLGEVNDPLFTQWFFDIWLGKKTSEPKMRRRLLGDKS</sequence>
<keyword evidence="4" id="KW-1185">Reference proteome</keyword>
<dbReference type="InterPro" id="IPR016088">
    <property type="entry name" value="Chalcone_isomerase_3-sand"/>
</dbReference>
<dbReference type="Pfam" id="PF16036">
    <property type="entry name" value="Chalcone_3"/>
    <property type="match status" value="1"/>
</dbReference>
<reference evidence="3 4" key="1">
    <citation type="submission" date="2013-07" db="EMBL/GenBank/DDBJ databases">
        <title>Comparative Genomic and Metabolomic Analysis of Twelve Strains of Pseudoalteromonas luteoviolacea.</title>
        <authorList>
            <person name="Vynne N.G."/>
            <person name="Mansson M."/>
            <person name="Gram L."/>
        </authorList>
    </citation>
    <scope>NUCLEOTIDE SEQUENCE [LARGE SCALE GENOMIC DNA]</scope>
    <source>
        <strain evidence="3 4">DSM 6061</strain>
    </source>
</reference>